<dbReference type="PANTHER" id="PTHR41152:SF8">
    <property type="entry name" value="AT26438P-RELATED"/>
    <property type="match status" value="1"/>
</dbReference>
<reference evidence="4" key="3">
    <citation type="submission" date="2025-08" db="UniProtKB">
        <authorList>
            <consortium name="RefSeq"/>
        </authorList>
    </citation>
    <scope>IDENTIFICATION</scope>
    <source>
        <tissue evidence="4">Whole organism</tissue>
    </source>
</reference>
<evidence type="ECO:0000256" key="1">
    <source>
        <dbReference type="SAM" id="Phobius"/>
    </source>
</evidence>
<feature type="transmembrane region" description="Helical" evidence="1">
    <location>
        <begin position="37"/>
        <end position="64"/>
    </location>
</feature>
<keyword evidence="3" id="KW-1185">Reference proteome</keyword>
<dbReference type="RefSeq" id="XP_017868398.1">
    <property type="nucleotide sequence ID" value="XM_018012909.1"/>
</dbReference>
<reference evidence="3" key="1">
    <citation type="journal article" date="1997" name="Nucleic Acids Res.">
        <title>tRNAscan-SE: a program for improved detection of transfer RNA genes in genomic sequence.</title>
        <authorList>
            <person name="Lowe T.M."/>
            <person name="Eddy S.R."/>
        </authorList>
    </citation>
    <scope>NUCLEOTIDE SEQUENCE [LARGE SCALE GENOMIC DNA]</scope>
</reference>
<feature type="domain" description="DUF7775" evidence="2">
    <location>
        <begin position="7"/>
        <end position="143"/>
    </location>
</feature>
<evidence type="ECO:0000259" key="2">
    <source>
        <dbReference type="Pfam" id="PF24985"/>
    </source>
</evidence>
<evidence type="ECO:0000313" key="4">
    <source>
        <dbReference type="RefSeq" id="XP_017868398.1"/>
    </source>
</evidence>
<feature type="transmembrane region" description="Helical" evidence="1">
    <location>
        <begin position="71"/>
        <end position="93"/>
    </location>
</feature>
<dbReference type="Proteomes" id="UP000694904">
    <property type="component" value="Chromosome 5"/>
</dbReference>
<dbReference type="GeneID" id="108617194"/>
<keyword evidence="1" id="KW-0472">Membrane</keyword>
<proteinExistence type="predicted"/>
<feature type="transmembrane region" description="Helical" evidence="1">
    <location>
        <begin position="123"/>
        <end position="143"/>
    </location>
</feature>
<dbReference type="InterPro" id="IPR056677">
    <property type="entry name" value="DUF7775"/>
</dbReference>
<evidence type="ECO:0000313" key="3">
    <source>
        <dbReference type="Proteomes" id="UP000694904"/>
    </source>
</evidence>
<name>A0ABM1PMG2_DROAR</name>
<accession>A0ABM1PMG2</accession>
<reference evidence="3" key="2">
    <citation type="journal article" date="2016" name="G3 (Bethesda)">
        <title>Genome Evolution in Three Species of Cactophilic Drosophila.</title>
        <authorList>
            <person name="Sanchez-Flores A."/>
            <person name="Penazola F."/>
            <person name="Carpinteyro-Ponce J."/>
            <person name="Nazario-Yepiz N."/>
            <person name="Abreu-Goodger C."/>
            <person name="Machado C.A."/>
            <person name="Markow T.A."/>
        </authorList>
    </citation>
    <scope>NUCLEOTIDE SEQUENCE [LARGE SCALE GENOMIC DNA]</scope>
</reference>
<organism evidence="3 4">
    <name type="scientific">Drosophila arizonae</name>
    <name type="common">Fruit fly</name>
    <dbReference type="NCBI Taxonomy" id="7263"/>
    <lineage>
        <taxon>Eukaryota</taxon>
        <taxon>Metazoa</taxon>
        <taxon>Ecdysozoa</taxon>
        <taxon>Arthropoda</taxon>
        <taxon>Hexapoda</taxon>
        <taxon>Insecta</taxon>
        <taxon>Pterygota</taxon>
        <taxon>Neoptera</taxon>
        <taxon>Endopterygota</taxon>
        <taxon>Diptera</taxon>
        <taxon>Brachycera</taxon>
        <taxon>Muscomorpha</taxon>
        <taxon>Ephydroidea</taxon>
        <taxon>Drosophilidae</taxon>
        <taxon>Drosophila</taxon>
    </lineage>
</organism>
<dbReference type="Pfam" id="PF24985">
    <property type="entry name" value="DUF7775"/>
    <property type="match status" value="1"/>
</dbReference>
<dbReference type="PANTHER" id="PTHR41152">
    <property type="entry name" value="AT26438P-RELATED"/>
    <property type="match status" value="1"/>
</dbReference>
<sequence>MHNRSKKPVWALFKILEIFLSSACCYRHLFCYLEHEIPNVFILCATYASGVLLGVAGLVGSLFYERVAHRVEALMSGTMGTLNMITVYVHMYLLEHNQLMSFLREQEQEKYAFLVCCKSNATWAWFAVGLYYLHCSFALDMVFNRRTVRDKDNEKVRSRRRLKLYFISKSFERYVSRYRWFKLLSANIKKKAHIKPPSQRRRMSTMFKL</sequence>
<protein>
    <submittedName>
        <fullName evidence="4">Uncharacterized protein LOC108617194</fullName>
    </submittedName>
</protein>
<keyword evidence="1" id="KW-1133">Transmembrane helix</keyword>
<gene>
    <name evidence="4" type="primary">LOC108617194</name>
</gene>
<keyword evidence="1" id="KW-0812">Transmembrane</keyword>